<protein>
    <submittedName>
        <fullName evidence="4">GNAT family N-acetyltransferase</fullName>
    </submittedName>
</protein>
<accession>A0A9J7AP71</accession>
<keyword evidence="2" id="KW-0012">Acyltransferase</keyword>
<dbReference type="CDD" id="cd04301">
    <property type="entry name" value="NAT_SF"/>
    <property type="match status" value="1"/>
</dbReference>
<dbReference type="InterPro" id="IPR050832">
    <property type="entry name" value="Bact_Acetyltransf"/>
</dbReference>
<proteinExistence type="predicted"/>
<feature type="domain" description="N-acetyltransferase" evidence="3">
    <location>
        <begin position="5"/>
        <end position="152"/>
    </location>
</feature>
<reference evidence="4" key="1">
    <citation type="submission" date="2022-08" db="EMBL/GenBank/DDBJ databases">
        <title>Nisaea acidiphila sp. nov., isolated from a marine algal debris and emended description of the genus Nisaea Urios et al. 2008.</title>
        <authorList>
            <person name="Kwon K."/>
        </authorList>
    </citation>
    <scope>NUCLEOTIDE SEQUENCE</scope>
    <source>
        <strain evidence="4">MEBiC11861</strain>
    </source>
</reference>
<gene>
    <name evidence="4" type="ORF">NUH88_15020</name>
</gene>
<dbReference type="InterPro" id="IPR016181">
    <property type="entry name" value="Acyl_CoA_acyltransferase"/>
</dbReference>
<evidence type="ECO:0000313" key="4">
    <source>
        <dbReference type="EMBL" id="UUX48714.1"/>
    </source>
</evidence>
<dbReference type="PANTHER" id="PTHR43877">
    <property type="entry name" value="AMINOALKYLPHOSPHONATE N-ACETYLTRANSFERASE-RELATED-RELATED"/>
    <property type="match status" value="1"/>
</dbReference>
<dbReference type="EMBL" id="CP102480">
    <property type="protein sequence ID" value="UUX48714.1"/>
    <property type="molecule type" value="Genomic_DNA"/>
</dbReference>
<dbReference type="GO" id="GO:0016747">
    <property type="term" value="F:acyltransferase activity, transferring groups other than amino-acyl groups"/>
    <property type="evidence" value="ECO:0007669"/>
    <property type="project" value="InterPro"/>
</dbReference>
<dbReference type="Proteomes" id="UP001060336">
    <property type="component" value="Chromosome"/>
</dbReference>
<dbReference type="AlphaFoldDB" id="A0A9J7AP71"/>
<keyword evidence="5" id="KW-1185">Reference proteome</keyword>
<evidence type="ECO:0000256" key="2">
    <source>
        <dbReference type="ARBA" id="ARBA00023315"/>
    </source>
</evidence>
<evidence type="ECO:0000256" key="1">
    <source>
        <dbReference type="ARBA" id="ARBA00022679"/>
    </source>
</evidence>
<dbReference type="SUPFAM" id="SSF55729">
    <property type="entry name" value="Acyl-CoA N-acyltransferases (Nat)"/>
    <property type="match status" value="1"/>
</dbReference>
<dbReference type="PANTHER" id="PTHR43877:SF1">
    <property type="entry name" value="ACETYLTRANSFERASE"/>
    <property type="match status" value="1"/>
</dbReference>
<dbReference type="Pfam" id="PF13673">
    <property type="entry name" value="Acetyltransf_10"/>
    <property type="match status" value="1"/>
</dbReference>
<keyword evidence="1" id="KW-0808">Transferase</keyword>
<dbReference type="InterPro" id="IPR000182">
    <property type="entry name" value="GNAT_dom"/>
</dbReference>
<dbReference type="PROSITE" id="PS51186">
    <property type="entry name" value="GNAT"/>
    <property type="match status" value="1"/>
</dbReference>
<name>A0A9J7AP71_9PROT</name>
<sequence length="154" mass="16665">MNGEFVVRPAEEADSNDISDVIAATVRESNAMDYSRETIETVVASSGPVRMRELILEGAFFVAEQGGRIVGVAGLVDDTVRRLFVLPEFQGSGIGRDLLTALENAAVHRGVRVLRVNSSLTAVRFYRKLGFADGGEECLNGTRFVRMSKALAGE</sequence>
<evidence type="ECO:0000259" key="3">
    <source>
        <dbReference type="PROSITE" id="PS51186"/>
    </source>
</evidence>
<evidence type="ECO:0000313" key="5">
    <source>
        <dbReference type="Proteomes" id="UP001060336"/>
    </source>
</evidence>
<dbReference type="Gene3D" id="3.40.630.30">
    <property type="match status" value="1"/>
</dbReference>
<organism evidence="4 5">
    <name type="scientific">Nisaea acidiphila</name>
    <dbReference type="NCBI Taxonomy" id="1862145"/>
    <lineage>
        <taxon>Bacteria</taxon>
        <taxon>Pseudomonadati</taxon>
        <taxon>Pseudomonadota</taxon>
        <taxon>Alphaproteobacteria</taxon>
        <taxon>Rhodospirillales</taxon>
        <taxon>Thalassobaculaceae</taxon>
        <taxon>Nisaea</taxon>
    </lineage>
</organism>
<dbReference type="RefSeq" id="WP_257767216.1">
    <property type="nucleotide sequence ID" value="NZ_CP102480.1"/>
</dbReference>
<dbReference type="KEGG" id="naci:NUH88_15020"/>